<organism evidence="10 11">
    <name type="scientific">Penaeus vannamei</name>
    <name type="common">Whiteleg shrimp</name>
    <name type="synonym">Litopenaeus vannamei</name>
    <dbReference type="NCBI Taxonomy" id="6689"/>
    <lineage>
        <taxon>Eukaryota</taxon>
        <taxon>Metazoa</taxon>
        <taxon>Ecdysozoa</taxon>
        <taxon>Arthropoda</taxon>
        <taxon>Crustacea</taxon>
        <taxon>Multicrustacea</taxon>
        <taxon>Malacostraca</taxon>
        <taxon>Eumalacostraca</taxon>
        <taxon>Eucarida</taxon>
        <taxon>Decapoda</taxon>
        <taxon>Dendrobranchiata</taxon>
        <taxon>Penaeoidea</taxon>
        <taxon>Penaeidae</taxon>
        <taxon>Penaeus</taxon>
    </lineage>
</organism>
<dbReference type="GO" id="GO:0016020">
    <property type="term" value="C:membrane"/>
    <property type="evidence" value="ECO:0007669"/>
    <property type="project" value="UniProtKB-SubCell"/>
</dbReference>
<keyword evidence="5 6" id="KW-1015">Disulfide bond</keyword>
<dbReference type="PROSITE" id="PS50041">
    <property type="entry name" value="C_TYPE_LECTIN_2"/>
    <property type="match status" value="1"/>
</dbReference>
<dbReference type="PROSITE" id="PS50068">
    <property type="entry name" value="LDLRA_2"/>
    <property type="match status" value="1"/>
</dbReference>
<dbReference type="InterPro" id="IPR036719">
    <property type="entry name" value="Neuro-gated_channel_TM_sf"/>
</dbReference>
<feature type="transmembrane region" description="Helical" evidence="7">
    <location>
        <begin position="736"/>
        <end position="757"/>
    </location>
</feature>
<dbReference type="SMART" id="SM00159">
    <property type="entry name" value="PTX"/>
    <property type="match status" value="1"/>
</dbReference>
<dbReference type="AlphaFoldDB" id="A0A423SRR4"/>
<dbReference type="SUPFAM" id="SSF56436">
    <property type="entry name" value="C-type lectin-like"/>
    <property type="match status" value="1"/>
</dbReference>
<dbReference type="InterPro" id="IPR036055">
    <property type="entry name" value="LDL_receptor-like_sf"/>
</dbReference>
<dbReference type="InterPro" id="IPR018000">
    <property type="entry name" value="Neurotransmitter_ion_chnl_CS"/>
</dbReference>
<evidence type="ECO:0000259" key="8">
    <source>
        <dbReference type="PROSITE" id="PS50041"/>
    </source>
</evidence>
<dbReference type="SMART" id="SM00192">
    <property type="entry name" value="LDLa"/>
    <property type="match status" value="1"/>
</dbReference>
<dbReference type="InterPro" id="IPR016187">
    <property type="entry name" value="CTDL_fold"/>
</dbReference>
<dbReference type="InterPro" id="IPR023415">
    <property type="entry name" value="LDLR_class-A_CS"/>
</dbReference>
<keyword evidence="4 7" id="KW-0472">Membrane</keyword>
<dbReference type="InterPro" id="IPR016186">
    <property type="entry name" value="C-type_lectin-like/link_sf"/>
</dbReference>
<keyword evidence="11" id="KW-1185">Reference proteome</keyword>
<sequence>MLVFMLDEKFTPTRTKEMAQVHPFGGRRGGQKTASGAAGQQDEVKVFSLQRGVWTAPSEEVFLRHNFSRDAGATESLTVCYRIRFERYVDLSTHLSYSITEENYDILGFYSTEEQLLTWVLGQSQITDLPKDAWPVFPETWHHLCHVLGQTSYKVYWQGELYYTKAMEAGWAMPLNGTLVVGQEQDLLGGGFDLTQILMGDMTQLSVWDRALTAAEVGRIAACQEVGRGNVLSSDVTELEVVGPVKQQWEKIGTFCRSSSHYFLMLPEMRSITASVSLCNIFNATVATPSSDSDNQNLLDEMLPFSDVCFPSSTWKTWIGISDEHEEDVWRDLSTQEPVEFLRFGALFPHGGRIYNCACLMVDGFWIDTDCTNTNRRCTACQVQYSDFLRLRGLCFDSEHQTRFRSDGYMGGRPFFRGFYDMLVTWNAQQKEWKLHSVAENRTLASLSTVSLKSYPLGRHTWVTHEELCGRPPGSGIVLSLSPCNSQYHFMCRSGNCIAHNKRCNLRYDCLDGSDEANCDMILVGKEYQRQIPPAGPSNSALYLVPSLTLTRIASVDDINMAITLEFDVVLTWTDNRVTLKHLSESGGILTSAGAAKMWTPRYQFTNLEGGQVKLLEESVVATTANNATFPDYNSEDMDITYPGSENKLSIIQHYTAKITCDLRFLAYPFDIQVCGIDIHLPSTYGAYVSFSTAEGKMSYTGQEDLALYTVKSARIGKHSTRTAISFEFALHRRPGVAILSTFLPSILLLLVSWATLFVRFSDLNVRAIMSLTTLLVLYTLFANQTNALPKTSEVKLIDIWFFYIIFLLFINIIFHIFVAEEDALTGTAPKNLIRIAPVESKNPGPPLLRRRILPASGGTGTPSFRSPLSFSISCSGSPCFF</sequence>
<evidence type="ECO:0000256" key="4">
    <source>
        <dbReference type="ARBA" id="ARBA00023136"/>
    </source>
</evidence>
<dbReference type="PRINTS" id="PR00895">
    <property type="entry name" value="PENTAXIN"/>
</dbReference>
<comment type="caution">
    <text evidence="6">Lacks conserved residue(s) required for the propagation of feature annotation.</text>
</comment>
<dbReference type="InterPro" id="IPR001304">
    <property type="entry name" value="C-type_lectin-like"/>
</dbReference>
<evidence type="ECO:0000256" key="1">
    <source>
        <dbReference type="ARBA" id="ARBA00004141"/>
    </source>
</evidence>
<feature type="transmembrane region" description="Helical" evidence="7">
    <location>
        <begin position="802"/>
        <end position="820"/>
    </location>
</feature>
<dbReference type="InterPro" id="IPR002172">
    <property type="entry name" value="LDrepeatLR_classA_rpt"/>
</dbReference>
<keyword evidence="10" id="KW-0675">Receptor</keyword>
<evidence type="ECO:0000313" key="11">
    <source>
        <dbReference type="Proteomes" id="UP000283509"/>
    </source>
</evidence>
<dbReference type="GO" id="GO:0005230">
    <property type="term" value="F:extracellular ligand-gated monoatomic ion channel activity"/>
    <property type="evidence" value="ECO:0007669"/>
    <property type="project" value="InterPro"/>
</dbReference>
<dbReference type="Gene3D" id="1.20.58.390">
    <property type="entry name" value="Neurotransmitter-gated ion-channel transmembrane domain"/>
    <property type="match status" value="1"/>
</dbReference>
<reference evidence="10 11" key="1">
    <citation type="submission" date="2018-04" db="EMBL/GenBank/DDBJ databases">
        <authorList>
            <person name="Zhang X."/>
            <person name="Yuan J."/>
            <person name="Li F."/>
            <person name="Xiang J."/>
        </authorList>
    </citation>
    <scope>NUCLEOTIDE SEQUENCE [LARGE SCALE GENOMIC DNA]</scope>
    <source>
        <tissue evidence="10">Muscle</tissue>
    </source>
</reference>
<dbReference type="SUPFAM" id="SSF49899">
    <property type="entry name" value="Concanavalin A-like lectins/glucanases"/>
    <property type="match status" value="1"/>
</dbReference>
<dbReference type="PROSITE" id="PS51828">
    <property type="entry name" value="PTX_2"/>
    <property type="match status" value="1"/>
</dbReference>
<evidence type="ECO:0000256" key="3">
    <source>
        <dbReference type="ARBA" id="ARBA00022989"/>
    </source>
</evidence>
<feature type="transmembrane region" description="Helical" evidence="7">
    <location>
        <begin position="764"/>
        <end position="782"/>
    </location>
</feature>
<dbReference type="Gene3D" id="2.60.120.200">
    <property type="match status" value="1"/>
</dbReference>
<dbReference type="PROSITE" id="PS00236">
    <property type="entry name" value="NEUROTR_ION_CHANNEL"/>
    <property type="match status" value="1"/>
</dbReference>
<dbReference type="Gene3D" id="3.10.100.10">
    <property type="entry name" value="Mannose-Binding Protein A, subunit A"/>
    <property type="match status" value="1"/>
</dbReference>
<dbReference type="SUPFAM" id="SSF57424">
    <property type="entry name" value="LDL receptor-like module"/>
    <property type="match status" value="1"/>
</dbReference>
<dbReference type="CDD" id="cd00037">
    <property type="entry name" value="CLECT"/>
    <property type="match status" value="1"/>
</dbReference>
<dbReference type="PROSITE" id="PS01209">
    <property type="entry name" value="LDLRA_1"/>
    <property type="match status" value="1"/>
</dbReference>
<dbReference type="GO" id="GO:0004888">
    <property type="term" value="F:transmembrane signaling receptor activity"/>
    <property type="evidence" value="ECO:0007669"/>
    <property type="project" value="InterPro"/>
</dbReference>
<evidence type="ECO:0000256" key="7">
    <source>
        <dbReference type="SAM" id="Phobius"/>
    </source>
</evidence>
<dbReference type="InterPro" id="IPR006201">
    <property type="entry name" value="Neur_channel"/>
</dbReference>
<keyword evidence="2 7" id="KW-0812">Transmembrane</keyword>
<accession>A0A423SRR4</accession>
<reference evidence="10 11" key="2">
    <citation type="submission" date="2019-01" db="EMBL/GenBank/DDBJ databases">
        <title>The decoding of complex shrimp genome reveals the adaptation for benthos swimmer, frequently molting mechanism and breeding impact on genome.</title>
        <authorList>
            <person name="Sun Y."/>
            <person name="Gao Y."/>
            <person name="Yu Y."/>
        </authorList>
    </citation>
    <scope>NUCLEOTIDE SEQUENCE [LARGE SCALE GENOMIC DNA]</scope>
    <source>
        <tissue evidence="10">Muscle</tissue>
    </source>
</reference>
<proteinExistence type="predicted"/>
<dbReference type="OrthoDB" id="6515930at2759"/>
<gene>
    <name evidence="10" type="ORF">C7M84_015063</name>
</gene>
<comment type="caution">
    <text evidence="10">The sequence shown here is derived from an EMBL/GenBank/DDBJ whole genome shotgun (WGS) entry which is preliminary data.</text>
</comment>
<dbReference type="SUPFAM" id="SSF63712">
    <property type="entry name" value="Nicotinic receptor ligand binding domain-like"/>
    <property type="match status" value="1"/>
</dbReference>
<feature type="disulfide bond" evidence="6">
    <location>
        <begin position="504"/>
        <end position="519"/>
    </location>
</feature>
<feature type="domain" description="Pentraxin (PTX)" evidence="9">
    <location>
        <begin position="48"/>
        <end position="256"/>
    </location>
</feature>
<dbReference type="Gene3D" id="4.10.400.10">
    <property type="entry name" value="Low-density Lipoprotein Receptor"/>
    <property type="match status" value="1"/>
</dbReference>
<protein>
    <submittedName>
        <fullName evidence="10">Putative gamma-aminobutyric acid receptor subunit delta</fullName>
    </submittedName>
</protein>
<keyword evidence="3 7" id="KW-1133">Transmembrane helix</keyword>
<feature type="domain" description="C-type lectin" evidence="8">
    <location>
        <begin position="246"/>
        <end position="371"/>
    </location>
</feature>
<dbReference type="CDD" id="cd00112">
    <property type="entry name" value="LDLa"/>
    <property type="match status" value="1"/>
</dbReference>
<dbReference type="Pfam" id="PF02931">
    <property type="entry name" value="Neur_chan_LBD"/>
    <property type="match status" value="1"/>
</dbReference>
<comment type="subcellular location">
    <subcellularLocation>
        <location evidence="1">Membrane</location>
        <topology evidence="1">Multi-pass membrane protein</topology>
    </subcellularLocation>
</comment>
<dbReference type="InterPro" id="IPR006202">
    <property type="entry name" value="Neur_chan_lig-bd"/>
</dbReference>
<name>A0A423SRR4_PENVA</name>
<dbReference type="PANTHER" id="PTHR18945">
    <property type="entry name" value="NEUROTRANSMITTER GATED ION CHANNEL"/>
    <property type="match status" value="1"/>
</dbReference>
<evidence type="ECO:0000256" key="5">
    <source>
        <dbReference type="ARBA" id="ARBA00023157"/>
    </source>
</evidence>
<evidence type="ECO:0000259" key="9">
    <source>
        <dbReference type="PROSITE" id="PS51828"/>
    </source>
</evidence>
<dbReference type="InterPro" id="IPR038050">
    <property type="entry name" value="Neuro_actylchol_rec"/>
</dbReference>
<dbReference type="InterPro" id="IPR001759">
    <property type="entry name" value="PTX_dom"/>
</dbReference>
<dbReference type="Proteomes" id="UP000283509">
    <property type="component" value="Unassembled WGS sequence"/>
</dbReference>
<evidence type="ECO:0000256" key="6">
    <source>
        <dbReference type="PROSITE-ProRule" id="PRU00124"/>
    </source>
</evidence>
<evidence type="ECO:0000256" key="2">
    <source>
        <dbReference type="ARBA" id="ARBA00022692"/>
    </source>
</evidence>
<dbReference type="SUPFAM" id="SSF90112">
    <property type="entry name" value="Neurotransmitter-gated ion-channel transmembrane pore"/>
    <property type="match status" value="1"/>
</dbReference>
<evidence type="ECO:0000313" key="10">
    <source>
        <dbReference type="EMBL" id="ROT66871.1"/>
    </source>
</evidence>
<dbReference type="Pfam" id="PF00057">
    <property type="entry name" value="Ldl_recept_a"/>
    <property type="match status" value="1"/>
</dbReference>
<dbReference type="EMBL" id="QCYY01002879">
    <property type="protein sequence ID" value="ROT66871.1"/>
    <property type="molecule type" value="Genomic_DNA"/>
</dbReference>
<dbReference type="Gene3D" id="2.70.170.10">
    <property type="entry name" value="Neurotransmitter-gated ion-channel ligand-binding domain"/>
    <property type="match status" value="1"/>
</dbReference>
<dbReference type="Pfam" id="PF00354">
    <property type="entry name" value="Pentaxin"/>
    <property type="match status" value="1"/>
</dbReference>
<dbReference type="InterPro" id="IPR013320">
    <property type="entry name" value="ConA-like_dom_sf"/>
</dbReference>
<dbReference type="InterPro" id="IPR036734">
    <property type="entry name" value="Neur_chan_lig-bd_sf"/>
</dbReference>
<feature type="disulfide bond" evidence="6">
    <location>
        <begin position="492"/>
        <end position="510"/>
    </location>
</feature>